<reference evidence="12" key="1">
    <citation type="submission" date="2018-02" db="EMBL/GenBank/DDBJ databases">
        <authorList>
            <person name="Silar P."/>
        </authorList>
    </citation>
    <scope>NUCLEOTIDE SEQUENCE [LARGE SCALE GENOMIC DNA]</scope>
    <source>
        <strain evidence="12">T</strain>
    </source>
</reference>
<evidence type="ECO:0000259" key="11">
    <source>
        <dbReference type="Pfam" id="PF08407"/>
    </source>
</evidence>
<feature type="transmembrane region" description="Helical" evidence="10">
    <location>
        <begin position="904"/>
        <end position="928"/>
    </location>
</feature>
<evidence type="ECO:0000256" key="7">
    <source>
        <dbReference type="ARBA" id="ARBA00022989"/>
    </source>
</evidence>
<keyword evidence="13" id="KW-1185">Reference proteome</keyword>
<organism evidence="12 13">
    <name type="scientific">Podospora comata</name>
    <dbReference type="NCBI Taxonomy" id="48703"/>
    <lineage>
        <taxon>Eukaryota</taxon>
        <taxon>Fungi</taxon>
        <taxon>Dikarya</taxon>
        <taxon>Ascomycota</taxon>
        <taxon>Pezizomycotina</taxon>
        <taxon>Sordariomycetes</taxon>
        <taxon>Sordariomycetidae</taxon>
        <taxon>Sordariales</taxon>
        <taxon>Podosporaceae</taxon>
        <taxon>Podospora</taxon>
    </lineage>
</organism>
<feature type="transmembrane region" description="Helical" evidence="10">
    <location>
        <begin position="832"/>
        <end position="852"/>
    </location>
</feature>
<accession>A0ABY6S0L5</accession>
<feature type="transmembrane region" description="Helical" evidence="10">
    <location>
        <begin position="948"/>
        <end position="972"/>
    </location>
</feature>
<keyword evidence="3" id="KW-1003">Cell membrane</keyword>
<dbReference type="EMBL" id="LR026964">
    <property type="protein sequence ID" value="VBB74086.1"/>
    <property type="molecule type" value="Genomic_DNA"/>
</dbReference>
<evidence type="ECO:0000256" key="3">
    <source>
        <dbReference type="ARBA" id="ARBA00022475"/>
    </source>
</evidence>
<proteinExistence type="predicted"/>
<name>A0ABY6S0L5_PODCO</name>
<feature type="region of interest" description="Disordered" evidence="9">
    <location>
        <begin position="150"/>
        <end position="314"/>
    </location>
</feature>
<dbReference type="InterPro" id="IPR004835">
    <property type="entry name" value="Chitin_synth"/>
</dbReference>
<keyword evidence="4" id="KW-0328">Glycosyltransferase</keyword>
<feature type="transmembrane region" description="Helical" evidence="10">
    <location>
        <begin position="1081"/>
        <end position="1102"/>
    </location>
</feature>
<sequence>MDNRLGRPNSPPGGRVPVPPEYMLPAYDDVHHESSTTGMGAAHGHGSNVRLLTDMEDPSDYQESDRHERPYVLPPVSIPPTLSLPPRSNDDFCVDVDALKEQDGALIIGTAPDVFKPATMQTGSQQPAAPTIRLQRRKKFTPSVHPVVVPEDLPVLPEGPSPRRKSLRQFQARCETAATSPDSSLPDSQFLRQLPSPQVPSRVWMRGSQENENRGRRRQPYEPSIDSRSSILDPPLRMHPPTESYVSYDQSSMNESSWGPSRASSPEYSPPRGHPPPHSHRFEPADINGAPRPGTPSTVYGGSPRRPLPRAPMYNSPTRGMQSTTSFHDDATVNIPLASHHDDPFGPESDVTDNRRHHHTHSSYSADQMTLNEDEYYDEDGDVREKADRYVPAPAEGRQERRGVRAPQMSKREVQLINGELVLECKIPTILYSFLPRRDEIEFTHMRYTAVTCDPDDFVERGYKLRQNIGRTARETELFICITMYNEDEYGFTRTMHAVMKNISHFCSRNKSRTWGENGWQKIVVCVVSDGREKIHPRTLDALAAMGVYQHGIAKNYVNQKTCTAHVYEYTTQVSLDSDLKFKGAEKGIVPCQMIFCLKEKNAKKLNSHRWFFNAFGKALNPNVCILLDVGTKPGSNSLYHLWKAFDTDSNVAGACGEIKAMKGKYGVNLLNPLVASQNFEYKMSNILDKPLESVFGYITVLPGALSAYRYHALQNDETGHGPLSQYFKGETLHGQHADVFTANMYLAEDRILCWELVAKRGERWVLKYVKGCTGETDVPDTVPEFVSQRRRWLNGAFFAAVYSLVHFKQIWLTDHTIARKVLLHIEFLYQLLQLLFTYFSLANFYLTFYFIAGGLADPHVTPFDADGKAALYIFTILRYICVLLISTQFILSLGNRPQGSRKMYLASMIIYAVIMIYTLFASIWIVVHQLSPKKEDKDKPELEMGNNVFTNMIVSTASTIGLYFVMSFMYLDPWHMFTSFVPYLILLPSYICTLQIYAFCNTHDVTWGTKGDNVMKTDLGGAVGKGSGSTVELEMPSEQLDIDSGYDEALRNLRDRIEVPEKPPSDAQLQEDYYKSVRTYMVVSWLVANATLAMAVSEIYGSSGIGDNFYLRFILWSVAALAAFRALGSTTFAIINLINMVVEGRVKAKFAVPNWARGLIEKMRDGARDIGEGVANSVRR</sequence>
<feature type="transmembrane region" description="Helical" evidence="10">
    <location>
        <begin position="1114"/>
        <end position="1139"/>
    </location>
</feature>
<dbReference type="PANTHER" id="PTHR22914">
    <property type="entry name" value="CHITIN SYNTHASE"/>
    <property type="match status" value="1"/>
</dbReference>
<dbReference type="EC" id="2.4.1.16" evidence="2"/>
<comment type="subcellular location">
    <subcellularLocation>
        <location evidence="1">Cell membrane</location>
        <topology evidence="1">Multi-pass membrane protein</topology>
    </subcellularLocation>
</comment>
<evidence type="ECO:0000256" key="9">
    <source>
        <dbReference type="SAM" id="MobiDB-lite"/>
    </source>
</evidence>
<dbReference type="PANTHER" id="PTHR22914:SF38">
    <property type="entry name" value="CHITIN SYNTHASE 2"/>
    <property type="match status" value="1"/>
</dbReference>
<evidence type="ECO:0000256" key="2">
    <source>
        <dbReference type="ARBA" id="ARBA00012543"/>
    </source>
</evidence>
<evidence type="ECO:0000313" key="13">
    <source>
        <dbReference type="Proteomes" id="UP000280685"/>
    </source>
</evidence>
<evidence type="ECO:0000256" key="1">
    <source>
        <dbReference type="ARBA" id="ARBA00004651"/>
    </source>
</evidence>
<keyword evidence="5" id="KW-0808">Transferase</keyword>
<feature type="transmembrane region" description="Helical" evidence="10">
    <location>
        <begin position="872"/>
        <end position="892"/>
    </location>
</feature>
<evidence type="ECO:0000256" key="10">
    <source>
        <dbReference type="SAM" id="Phobius"/>
    </source>
</evidence>
<protein>
    <recommendedName>
        <fullName evidence="2">chitin synthase</fullName>
        <ecNumber evidence="2">2.4.1.16</ecNumber>
    </recommendedName>
</protein>
<feature type="region of interest" description="Disordered" evidence="9">
    <location>
        <begin position="337"/>
        <end position="365"/>
    </location>
</feature>
<dbReference type="Proteomes" id="UP000280685">
    <property type="component" value="Chromosome 1"/>
</dbReference>
<dbReference type="Pfam" id="PF08407">
    <property type="entry name" value="Chitin_synth_1N"/>
    <property type="match status" value="1"/>
</dbReference>
<evidence type="ECO:0000256" key="6">
    <source>
        <dbReference type="ARBA" id="ARBA00022692"/>
    </source>
</evidence>
<keyword evidence="8 10" id="KW-0472">Membrane</keyword>
<evidence type="ECO:0000256" key="8">
    <source>
        <dbReference type="ARBA" id="ARBA00023136"/>
    </source>
</evidence>
<dbReference type="InterPro" id="IPR013616">
    <property type="entry name" value="Chitin_synth_N"/>
</dbReference>
<evidence type="ECO:0000256" key="4">
    <source>
        <dbReference type="ARBA" id="ARBA00022676"/>
    </source>
</evidence>
<keyword evidence="7 10" id="KW-1133">Transmembrane helix</keyword>
<keyword evidence="6 10" id="KW-0812">Transmembrane</keyword>
<feature type="domain" description="Chitin synthase N-terminal" evidence="11">
    <location>
        <begin position="410"/>
        <end position="477"/>
    </location>
</feature>
<feature type="compositionally biased region" description="Polar residues" evidence="9">
    <location>
        <begin position="177"/>
        <end position="191"/>
    </location>
</feature>
<evidence type="ECO:0000256" key="5">
    <source>
        <dbReference type="ARBA" id="ARBA00022679"/>
    </source>
</evidence>
<feature type="compositionally biased region" description="Polar residues" evidence="9">
    <location>
        <begin position="244"/>
        <end position="264"/>
    </location>
</feature>
<evidence type="ECO:0000313" key="12">
    <source>
        <dbReference type="EMBL" id="VBB74086.1"/>
    </source>
</evidence>
<dbReference type="Pfam" id="PF01644">
    <property type="entry name" value="Chitin_synth_1"/>
    <property type="match status" value="1"/>
</dbReference>
<gene>
    <name evidence="12" type="ORF">PODCO_124310</name>
</gene>
<dbReference type="CDD" id="cd04190">
    <property type="entry name" value="Chitin_synth_C"/>
    <property type="match status" value="1"/>
</dbReference>
<feature type="region of interest" description="Disordered" evidence="9">
    <location>
        <begin position="1"/>
        <end position="87"/>
    </location>
</feature>